<name>A0A151NDE4_ALLMI</name>
<evidence type="ECO:0008006" key="3">
    <source>
        <dbReference type="Google" id="ProtNLM"/>
    </source>
</evidence>
<evidence type="ECO:0000313" key="2">
    <source>
        <dbReference type="Proteomes" id="UP000050525"/>
    </source>
</evidence>
<dbReference type="AlphaFoldDB" id="A0A151NDE4"/>
<dbReference type="Proteomes" id="UP000050525">
    <property type="component" value="Unassembled WGS sequence"/>
</dbReference>
<dbReference type="STRING" id="8496.A0A151NDE4"/>
<evidence type="ECO:0000313" key="1">
    <source>
        <dbReference type="EMBL" id="KYO34831.1"/>
    </source>
</evidence>
<comment type="caution">
    <text evidence="1">The sequence shown here is derived from an EMBL/GenBank/DDBJ whole genome shotgun (WGS) entry which is preliminary data.</text>
</comment>
<sequence length="168" mass="19101">MLTTWNNQHWLEMFQKTRKMFYHIVSMLGPHIVKQDSNMRQAIPPDKRMAMAIMKLATPNSLHDIANQFGMAPCTARLATHEVCHLLKDMAANKFICLANPQQVIDGFNDKGFPNCMGALDSTHIPVLCPLGRWRSFTNRKGFASVILQAMALGLVHKHFYWVGQQHA</sequence>
<organism evidence="1 2">
    <name type="scientific">Alligator mississippiensis</name>
    <name type="common">American alligator</name>
    <dbReference type="NCBI Taxonomy" id="8496"/>
    <lineage>
        <taxon>Eukaryota</taxon>
        <taxon>Metazoa</taxon>
        <taxon>Chordata</taxon>
        <taxon>Craniata</taxon>
        <taxon>Vertebrata</taxon>
        <taxon>Euteleostomi</taxon>
        <taxon>Archelosauria</taxon>
        <taxon>Archosauria</taxon>
        <taxon>Crocodylia</taxon>
        <taxon>Alligatoridae</taxon>
        <taxon>Alligatorinae</taxon>
        <taxon>Alligator</taxon>
    </lineage>
</organism>
<proteinExistence type="predicted"/>
<accession>A0A151NDE4</accession>
<gene>
    <name evidence="1" type="ORF">Y1Q_0009670</name>
</gene>
<dbReference type="EMBL" id="AKHW03003322">
    <property type="protein sequence ID" value="KYO34831.1"/>
    <property type="molecule type" value="Genomic_DNA"/>
</dbReference>
<protein>
    <recommendedName>
        <fullName evidence="3">DDE Tnp4 domain-containing protein</fullName>
    </recommendedName>
</protein>
<reference evidence="1 2" key="1">
    <citation type="journal article" date="2012" name="Genome Biol.">
        <title>Sequencing three crocodilian genomes to illuminate the evolution of archosaurs and amniotes.</title>
        <authorList>
            <person name="St John J.A."/>
            <person name="Braun E.L."/>
            <person name="Isberg S.R."/>
            <person name="Miles L.G."/>
            <person name="Chong A.Y."/>
            <person name="Gongora J."/>
            <person name="Dalzell P."/>
            <person name="Moran C."/>
            <person name="Bed'hom B."/>
            <person name="Abzhanov A."/>
            <person name="Burgess S.C."/>
            <person name="Cooksey A.M."/>
            <person name="Castoe T.A."/>
            <person name="Crawford N.G."/>
            <person name="Densmore L.D."/>
            <person name="Drew J.C."/>
            <person name="Edwards S.V."/>
            <person name="Faircloth B.C."/>
            <person name="Fujita M.K."/>
            <person name="Greenwold M.J."/>
            <person name="Hoffmann F.G."/>
            <person name="Howard J.M."/>
            <person name="Iguchi T."/>
            <person name="Janes D.E."/>
            <person name="Khan S.Y."/>
            <person name="Kohno S."/>
            <person name="de Koning A.J."/>
            <person name="Lance S.L."/>
            <person name="McCarthy F.M."/>
            <person name="McCormack J.E."/>
            <person name="Merchant M.E."/>
            <person name="Peterson D.G."/>
            <person name="Pollock D.D."/>
            <person name="Pourmand N."/>
            <person name="Raney B.J."/>
            <person name="Roessler K.A."/>
            <person name="Sanford J.R."/>
            <person name="Sawyer R.H."/>
            <person name="Schmidt C.J."/>
            <person name="Triplett E.W."/>
            <person name="Tuberville T.D."/>
            <person name="Venegas-Anaya M."/>
            <person name="Howard J.T."/>
            <person name="Jarvis E.D."/>
            <person name="Guillette L.J.Jr."/>
            <person name="Glenn T.C."/>
            <person name="Green R.E."/>
            <person name="Ray D.A."/>
        </authorList>
    </citation>
    <scope>NUCLEOTIDE SEQUENCE [LARGE SCALE GENOMIC DNA]</scope>
    <source>
        <strain evidence="1">KSC_2009_1</strain>
    </source>
</reference>
<keyword evidence="2" id="KW-1185">Reference proteome</keyword>